<proteinExistence type="predicted"/>
<evidence type="ECO:0008006" key="6">
    <source>
        <dbReference type="Google" id="ProtNLM"/>
    </source>
</evidence>
<dbReference type="Pfam" id="PF14931">
    <property type="entry name" value="IFT20"/>
    <property type="match status" value="1"/>
</dbReference>
<protein>
    <recommendedName>
        <fullName evidence="6">Intraflagellar transport protein 20</fullName>
    </recommendedName>
</protein>
<evidence type="ECO:0000256" key="1">
    <source>
        <dbReference type="ARBA" id="ARBA00004138"/>
    </source>
</evidence>
<dbReference type="GO" id="GO:0061512">
    <property type="term" value="P:protein localization to cilium"/>
    <property type="evidence" value="ECO:0007669"/>
    <property type="project" value="TreeGrafter"/>
</dbReference>
<dbReference type="EMBL" id="JAQMWT010000439">
    <property type="protein sequence ID" value="KAJ8601315.1"/>
    <property type="molecule type" value="Genomic_DNA"/>
</dbReference>
<evidence type="ECO:0000256" key="2">
    <source>
        <dbReference type="ARBA" id="ARBA00023054"/>
    </source>
</evidence>
<sequence length="130" mass="14988">MMDDDEVKVSFDDKCRVRVLDIEKFQHTEELAETCASFVSKNNEFGKLVAGIVEVLDANAQRIERAKLKAIGMRNKVLAARENRDQTRRAMQALIAEKTVEFERHQKQRNSLLQAESDQRALIDRLWGVN</sequence>
<dbReference type="PANTHER" id="PTHR31978:SF1">
    <property type="entry name" value="INTRAFLAGELLAR TRANSPORT PROTEIN 20 HOMOLOG"/>
    <property type="match status" value="1"/>
</dbReference>
<keyword evidence="2" id="KW-0175">Coiled coil</keyword>
<organism evidence="4 5">
    <name type="scientific">Chrysophaeum taylorii</name>
    <dbReference type="NCBI Taxonomy" id="2483200"/>
    <lineage>
        <taxon>Eukaryota</taxon>
        <taxon>Sar</taxon>
        <taxon>Stramenopiles</taxon>
        <taxon>Ochrophyta</taxon>
        <taxon>Pelagophyceae</taxon>
        <taxon>Pelagomonadales</taxon>
        <taxon>Pelagomonadaceae</taxon>
        <taxon>Chrysophaeum</taxon>
    </lineage>
</organism>
<dbReference type="GO" id="GO:0005737">
    <property type="term" value="C:cytoplasm"/>
    <property type="evidence" value="ECO:0007669"/>
    <property type="project" value="TreeGrafter"/>
</dbReference>
<dbReference type="GO" id="GO:0030990">
    <property type="term" value="C:intraciliary transport particle"/>
    <property type="evidence" value="ECO:0007669"/>
    <property type="project" value="TreeGrafter"/>
</dbReference>
<evidence type="ECO:0000313" key="5">
    <source>
        <dbReference type="Proteomes" id="UP001230188"/>
    </source>
</evidence>
<name>A0AAD7UBI8_9STRA</name>
<dbReference type="GO" id="GO:0036064">
    <property type="term" value="C:ciliary basal body"/>
    <property type="evidence" value="ECO:0007669"/>
    <property type="project" value="TreeGrafter"/>
</dbReference>
<dbReference type="AlphaFoldDB" id="A0AAD7UBI8"/>
<gene>
    <name evidence="4" type="ORF">CTAYLR_007212</name>
</gene>
<accession>A0AAD7UBI8</accession>
<dbReference type="GO" id="GO:0097546">
    <property type="term" value="C:ciliary base"/>
    <property type="evidence" value="ECO:0007669"/>
    <property type="project" value="TreeGrafter"/>
</dbReference>
<keyword evidence="3" id="KW-0966">Cell projection</keyword>
<dbReference type="Proteomes" id="UP001230188">
    <property type="component" value="Unassembled WGS sequence"/>
</dbReference>
<evidence type="ECO:0000256" key="3">
    <source>
        <dbReference type="ARBA" id="ARBA00023273"/>
    </source>
</evidence>
<evidence type="ECO:0000313" key="4">
    <source>
        <dbReference type="EMBL" id="KAJ8601315.1"/>
    </source>
</evidence>
<keyword evidence="5" id="KW-1185">Reference proteome</keyword>
<dbReference type="GO" id="GO:0097730">
    <property type="term" value="C:non-motile cilium"/>
    <property type="evidence" value="ECO:0007669"/>
    <property type="project" value="TreeGrafter"/>
</dbReference>
<reference evidence="4" key="1">
    <citation type="submission" date="2023-01" db="EMBL/GenBank/DDBJ databases">
        <title>Metagenome sequencing of chrysophaentin producing Chrysophaeum taylorii.</title>
        <authorList>
            <person name="Davison J."/>
            <person name="Bewley C."/>
        </authorList>
    </citation>
    <scope>NUCLEOTIDE SEQUENCE</scope>
    <source>
        <strain evidence="4">NIES-1699</strain>
    </source>
</reference>
<dbReference type="InterPro" id="IPR028172">
    <property type="entry name" value="FT20"/>
</dbReference>
<comment type="caution">
    <text evidence="4">The sequence shown here is derived from an EMBL/GenBank/DDBJ whole genome shotgun (WGS) entry which is preliminary data.</text>
</comment>
<comment type="subcellular location">
    <subcellularLocation>
        <location evidence="1">Cell projection</location>
        <location evidence="1">Cilium</location>
    </subcellularLocation>
</comment>
<dbReference type="PANTHER" id="PTHR31978">
    <property type="entry name" value="INTRAFLAGELLAR TRANSPORT PROTEIN 20 HOMOLOG"/>
    <property type="match status" value="1"/>
</dbReference>
<dbReference type="GO" id="GO:0060271">
    <property type="term" value="P:cilium assembly"/>
    <property type="evidence" value="ECO:0007669"/>
    <property type="project" value="TreeGrafter"/>
</dbReference>